<dbReference type="SUPFAM" id="SSF161111">
    <property type="entry name" value="Cation efflux protein transmembrane domain-like"/>
    <property type="match status" value="1"/>
</dbReference>
<feature type="domain" description="Cation efflux protein transmembrane" evidence="9">
    <location>
        <begin position="12"/>
        <end position="200"/>
    </location>
</feature>
<evidence type="ECO:0000259" key="9">
    <source>
        <dbReference type="Pfam" id="PF01545"/>
    </source>
</evidence>
<evidence type="ECO:0000256" key="1">
    <source>
        <dbReference type="ARBA" id="ARBA00004141"/>
    </source>
</evidence>
<keyword evidence="5 8" id="KW-1133">Transmembrane helix</keyword>
<evidence type="ECO:0000313" key="11">
    <source>
        <dbReference type="EMBL" id="KKS57001.1"/>
    </source>
</evidence>
<accession>A0A0G1CE86</accession>
<feature type="transmembrane region" description="Helical" evidence="8">
    <location>
        <begin position="110"/>
        <end position="131"/>
    </location>
</feature>
<evidence type="ECO:0000256" key="5">
    <source>
        <dbReference type="ARBA" id="ARBA00022989"/>
    </source>
</evidence>
<dbReference type="GO" id="GO:0005886">
    <property type="term" value="C:plasma membrane"/>
    <property type="evidence" value="ECO:0007669"/>
    <property type="project" value="TreeGrafter"/>
</dbReference>
<comment type="subcellular location">
    <subcellularLocation>
        <location evidence="1">Membrane</location>
        <topology evidence="1">Multi-pass membrane protein</topology>
    </subcellularLocation>
</comment>
<name>A0A0G1CE86_9BACT</name>
<evidence type="ECO:0000256" key="7">
    <source>
        <dbReference type="ARBA" id="ARBA00023136"/>
    </source>
</evidence>
<feature type="transmembrane region" description="Helical" evidence="8">
    <location>
        <begin position="143"/>
        <end position="165"/>
    </location>
</feature>
<dbReference type="InterPro" id="IPR036837">
    <property type="entry name" value="Cation_efflux_CTD_sf"/>
</dbReference>
<organism evidence="11 12">
    <name type="scientific">Candidatus Magasanikbacteria bacterium GW2011_GWA2_42_32</name>
    <dbReference type="NCBI Taxonomy" id="1619039"/>
    <lineage>
        <taxon>Bacteria</taxon>
        <taxon>Candidatus Magasanikiibacteriota</taxon>
    </lineage>
</organism>
<keyword evidence="7 8" id="KW-0472">Membrane</keyword>
<evidence type="ECO:0000256" key="2">
    <source>
        <dbReference type="ARBA" id="ARBA00008873"/>
    </source>
</evidence>
<dbReference type="AlphaFoldDB" id="A0A0G1CE86"/>
<evidence type="ECO:0000256" key="4">
    <source>
        <dbReference type="ARBA" id="ARBA00022692"/>
    </source>
</evidence>
<evidence type="ECO:0000256" key="6">
    <source>
        <dbReference type="ARBA" id="ARBA00023065"/>
    </source>
</evidence>
<dbReference type="InterPro" id="IPR050681">
    <property type="entry name" value="CDF/SLC30A"/>
</dbReference>
<keyword evidence="4 8" id="KW-0812">Transmembrane</keyword>
<evidence type="ECO:0000313" key="12">
    <source>
        <dbReference type="Proteomes" id="UP000034837"/>
    </source>
</evidence>
<keyword evidence="6" id="KW-0406">Ion transport</keyword>
<dbReference type="InterPro" id="IPR027470">
    <property type="entry name" value="Cation_efflux_CTD"/>
</dbReference>
<dbReference type="PATRIC" id="fig|1619039.3.peg.657"/>
<feature type="domain" description="Cation efflux protein cytoplasmic" evidence="10">
    <location>
        <begin position="206"/>
        <end position="279"/>
    </location>
</feature>
<dbReference type="NCBIfam" id="TIGR01297">
    <property type="entry name" value="CDF"/>
    <property type="match status" value="1"/>
</dbReference>
<dbReference type="Gene3D" id="1.20.1510.10">
    <property type="entry name" value="Cation efflux protein transmembrane domain"/>
    <property type="match status" value="1"/>
</dbReference>
<protein>
    <submittedName>
        <fullName evidence="11">Cation efflux system protein</fullName>
    </submittedName>
</protein>
<dbReference type="EMBL" id="LCDO01000004">
    <property type="protein sequence ID" value="KKS57001.1"/>
    <property type="molecule type" value="Genomic_DNA"/>
</dbReference>
<dbReference type="SUPFAM" id="SSF160240">
    <property type="entry name" value="Cation efflux protein cytoplasmic domain-like"/>
    <property type="match status" value="1"/>
</dbReference>
<feature type="transmembrane region" description="Helical" evidence="8">
    <location>
        <begin position="79"/>
        <end position="98"/>
    </location>
</feature>
<feature type="transmembrane region" description="Helical" evidence="8">
    <location>
        <begin position="171"/>
        <end position="189"/>
    </location>
</feature>
<dbReference type="Proteomes" id="UP000034837">
    <property type="component" value="Unassembled WGS sequence"/>
</dbReference>
<feature type="transmembrane region" description="Helical" evidence="8">
    <location>
        <begin position="12"/>
        <end position="32"/>
    </location>
</feature>
<dbReference type="Pfam" id="PF16916">
    <property type="entry name" value="ZT_dimer"/>
    <property type="match status" value="1"/>
</dbReference>
<dbReference type="InterPro" id="IPR027469">
    <property type="entry name" value="Cation_efflux_TMD_sf"/>
</dbReference>
<evidence type="ECO:0000259" key="10">
    <source>
        <dbReference type="Pfam" id="PF16916"/>
    </source>
</evidence>
<proteinExistence type="inferred from homology"/>
<evidence type="ECO:0000256" key="8">
    <source>
        <dbReference type="SAM" id="Phobius"/>
    </source>
</evidence>
<dbReference type="InterPro" id="IPR058533">
    <property type="entry name" value="Cation_efflux_TM"/>
</dbReference>
<dbReference type="PANTHER" id="PTHR11562:SF17">
    <property type="entry name" value="RE54080P-RELATED"/>
    <property type="match status" value="1"/>
</dbReference>
<comment type="caution">
    <text evidence="11">The sequence shown here is derived from an EMBL/GenBank/DDBJ whole genome shotgun (WGS) entry which is preliminary data.</text>
</comment>
<dbReference type="GO" id="GO:0005385">
    <property type="term" value="F:zinc ion transmembrane transporter activity"/>
    <property type="evidence" value="ECO:0007669"/>
    <property type="project" value="TreeGrafter"/>
</dbReference>
<dbReference type="PANTHER" id="PTHR11562">
    <property type="entry name" value="CATION EFFLUX PROTEIN/ ZINC TRANSPORTER"/>
    <property type="match status" value="1"/>
</dbReference>
<dbReference type="Pfam" id="PF01545">
    <property type="entry name" value="Cation_efflux"/>
    <property type="match status" value="1"/>
</dbReference>
<comment type="similarity">
    <text evidence="2">Belongs to the cation diffusion facilitator (CDF) transporter (TC 2.A.4) family. SLC30A subfamily.</text>
</comment>
<evidence type="ECO:0000256" key="3">
    <source>
        <dbReference type="ARBA" id="ARBA00022448"/>
    </source>
</evidence>
<keyword evidence="3" id="KW-0813">Transport</keyword>
<sequence length="291" mass="32422">MHDHAHTREKNIIIAAFLNIGFTVIEVIGGLWTNSLAILSDAIHDLGDSIVLIFSLILEKKSNAPADKKRTFGYRRLSLISALLAGVILVAGSLFILARTVPRILNPEHVNATGMIGLAVVGLIFNSIGFLRLKKGMSMNEKVLSWHLLEDVLGWGVILIGAVIIKFWDNHIIDPLMTIGFTVFTLWGVSKNIKETFNIFLQGVPAHIDLEKIKQDILSLNGIRGVHDIHVWSMEGETNIFTGHIIATNNLLKLPEQTKKQIRNILILNHIEHATIELEDEQKCSDVECKI</sequence>
<dbReference type="InterPro" id="IPR002524">
    <property type="entry name" value="Cation_efflux"/>
</dbReference>
<feature type="transmembrane region" description="Helical" evidence="8">
    <location>
        <begin position="38"/>
        <end position="58"/>
    </location>
</feature>
<reference evidence="11 12" key="1">
    <citation type="journal article" date="2015" name="Nature">
        <title>rRNA introns, odd ribosomes, and small enigmatic genomes across a large radiation of phyla.</title>
        <authorList>
            <person name="Brown C.T."/>
            <person name="Hug L.A."/>
            <person name="Thomas B.C."/>
            <person name="Sharon I."/>
            <person name="Castelle C.J."/>
            <person name="Singh A."/>
            <person name="Wilkins M.J."/>
            <person name="Williams K.H."/>
            <person name="Banfield J.F."/>
        </authorList>
    </citation>
    <scope>NUCLEOTIDE SEQUENCE [LARGE SCALE GENOMIC DNA]</scope>
</reference>
<gene>
    <name evidence="11" type="ORF">UV20_C0004G0097</name>
</gene>